<dbReference type="PRINTS" id="PR00469">
    <property type="entry name" value="PNDRDTASEII"/>
</dbReference>
<keyword evidence="3" id="KW-1185">Reference proteome</keyword>
<sequence length="344" mass="38522">MERVKGHVDDGQEAQERLAIDTAINTLVVVLVYIVVKVSVDGIRQWRAKVSILVVGAGPVGLTAALVAVRSGKVLNLTILDERSRTSLLCRPQQIALDPRSVRFLLALGVDFDNIEGCWHNDHFFTKIGVFQEHLLSILEQRKQTVDIRIFLGTKFTEEYIRKISQGEWPKIIIVADGSCGESSSLLGVNSEYIVESCNAYGANAVFERLDQRQVMRNIFHQSFNAYKTDIEPRMSDLTLPHLQCSRRLFEIMLSHRRMTSAFIEGDNVVVTLEGEAARVLNFDTGCGVNLGLRGLESSEQFIYKIATAVDQNDVFEALAAKIKHSKQVVEEFKLHGLVTSVFE</sequence>
<keyword evidence="1" id="KW-0472">Membrane</keyword>
<dbReference type="InterPro" id="IPR036188">
    <property type="entry name" value="FAD/NAD-bd_sf"/>
</dbReference>
<dbReference type="EMBL" id="WNTK01000012">
    <property type="protein sequence ID" value="KAG9475105.1"/>
    <property type="molecule type" value="Genomic_DNA"/>
</dbReference>
<reference evidence="2" key="1">
    <citation type="thesis" date="2020" institute="ProQuest LLC" country="789 East Eisenhower Parkway, Ann Arbor, MI, USA">
        <title>Comparative Genomics and Chromosome Evolution.</title>
        <authorList>
            <person name="Mudd A.B."/>
        </authorList>
    </citation>
    <scope>NUCLEOTIDE SEQUENCE</scope>
    <source>
        <strain evidence="2">HN-11 Male</strain>
        <tissue evidence="2">Kidney and liver</tissue>
    </source>
</reference>
<organism evidence="2 3">
    <name type="scientific">Eleutherodactylus coqui</name>
    <name type="common">Puerto Rican coqui</name>
    <dbReference type="NCBI Taxonomy" id="57060"/>
    <lineage>
        <taxon>Eukaryota</taxon>
        <taxon>Metazoa</taxon>
        <taxon>Chordata</taxon>
        <taxon>Craniata</taxon>
        <taxon>Vertebrata</taxon>
        <taxon>Euteleostomi</taxon>
        <taxon>Amphibia</taxon>
        <taxon>Batrachia</taxon>
        <taxon>Anura</taxon>
        <taxon>Neobatrachia</taxon>
        <taxon>Hyloidea</taxon>
        <taxon>Eleutherodactylidae</taxon>
        <taxon>Eleutherodactylinae</taxon>
        <taxon>Eleutherodactylus</taxon>
        <taxon>Eleutherodactylus</taxon>
    </lineage>
</organism>
<proteinExistence type="predicted"/>
<dbReference type="SUPFAM" id="SSF51905">
    <property type="entry name" value="FAD/NAD(P)-binding domain"/>
    <property type="match status" value="1"/>
</dbReference>
<gene>
    <name evidence="2" type="ORF">GDO78_003519</name>
</gene>
<dbReference type="OrthoDB" id="6104570at2759"/>
<evidence type="ECO:0000256" key="1">
    <source>
        <dbReference type="SAM" id="Phobius"/>
    </source>
</evidence>
<feature type="transmembrane region" description="Helical" evidence="1">
    <location>
        <begin position="48"/>
        <end position="69"/>
    </location>
</feature>
<protein>
    <submittedName>
        <fullName evidence="2">Uncharacterized protein</fullName>
    </submittedName>
</protein>
<comment type="caution">
    <text evidence="2">The sequence shown here is derived from an EMBL/GenBank/DDBJ whole genome shotgun (WGS) entry which is preliminary data.</text>
</comment>
<dbReference type="AlphaFoldDB" id="A0A8J6EU24"/>
<evidence type="ECO:0000313" key="3">
    <source>
        <dbReference type="Proteomes" id="UP000770717"/>
    </source>
</evidence>
<dbReference type="Proteomes" id="UP000770717">
    <property type="component" value="Unassembled WGS sequence"/>
</dbReference>
<dbReference type="Gene3D" id="3.50.50.60">
    <property type="entry name" value="FAD/NAD(P)-binding domain"/>
    <property type="match status" value="1"/>
</dbReference>
<keyword evidence="1" id="KW-0812">Transmembrane</keyword>
<name>A0A8J6EU24_ELECQ</name>
<dbReference type="PRINTS" id="PR00368">
    <property type="entry name" value="FADPNR"/>
</dbReference>
<feature type="transmembrane region" description="Helical" evidence="1">
    <location>
        <begin position="18"/>
        <end position="36"/>
    </location>
</feature>
<keyword evidence="1" id="KW-1133">Transmembrane helix</keyword>
<evidence type="ECO:0000313" key="2">
    <source>
        <dbReference type="EMBL" id="KAG9475105.1"/>
    </source>
</evidence>
<accession>A0A8J6EU24</accession>